<keyword evidence="1" id="KW-0175">Coiled coil</keyword>
<organism evidence="2">
    <name type="scientific">Siphoviridae sp. ctJ7x27</name>
    <dbReference type="NCBI Taxonomy" id="2827835"/>
    <lineage>
        <taxon>Viruses</taxon>
        <taxon>Duplodnaviria</taxon>
        <taxon>Heunggongvirae</taxon>
        <taxon>Uroviricota</taxon>
        <taxon>Caudoviricetes</taxon>
    </lineage>
</organism>
<protein>
    <submittedName>
        <fullName evidence="2">Uncharacterized protein</fullName>
    </submittedName>
</protein>
<feature type="coiled-coil region" evidence="1">
    <location>
        <begin position="102"/>
        <end position="136"/>
    </location>
</feature>
<dbReference type="EMBL" id="BK032517">
    <property type="protein sequence ID" value="DAF45683.1"/>
    <property type="molecule type" value="Genomic_DNA"/>
</dbReference>
<proteinExistence type="predicted"/>
<name>A0A8S5S4E0_9CAUD</name>
<accession>A0A8S5S4E0</accession>
<sequence length="270" mass="30022">MKLKFTVKSLDEVDEKYRDLYEKKGDIYEFVGVEGIKTQADIDRLQEALRKERSDHKELRDKWGHFKETPDEIQKILDEVPGLRIAAGDKATLEEKANSLAAEKIKSATAPLERENEKLKKELSEAVQARDGYKNNIDQYHISDAVRAAATKLKVQESAIEDALVYGERLFTINDNGDVVTKDGVGVTPGISAESWLTDMQSKRPHWWGGSMGGGAGGSKAGGVQHNPWTAEHWNMTEQGRIYNENAARAQELARMAGTTIGGPMPPNKK</sequence>
<reference evidence="2" key="1">
    <citation type="journal article" date="2021" name="Proc. Natl. Acad. Sci. U.S.A.">
        <title>A Catalog of Tens of Thousands of Viruses from Human Metagenomes Reveals Hidden Associations with Chronic Diseases.</title>
        <authorList>
            <person name="Tisza M.J."/>
            <person name="Buck C.B."/>
        </authorList>
    </citation>
    <scope>NUCLEOTIDE SEQUENCE</scope>
    <source>
        <strain evidence="2">CtJ7x27</strain>
    </source>
</reference>
<evidence type="ECO:0000313" key="2">
    <source>
        <dbReference type="EMBL" id="DAF45683.1"/>
    </source>
</evidence>
<evidence type="ECO:0000256" key="1">
    <source>
        <dbReference type="SAM" id="Coils"/>
    </source>
</evidence>